<dbReference type="GO" id="GO:0016791">
    <property type="term" value="F:phosphatase activity"/>
    <property type="evidence" value="ECO:0007669"/>
    <property type="project" value="TreeGrafter"/>
</dbReference>
<dbReference type="SUPFAM" id="SSF53254">
    <property type="entry name" value="Phosphoglycerate mutase-like"/>
    <property type="match status" value="1"/>
</dbReference>
<dbReference type="SMART" id="SM00855">
    <property type="entry name" value="PGAM"/>
    <property type="match status" value="1"/>
</dbReference>
<name>A0A6A6BA70_9PEZI</name>
<proteinExistence type="predicted"/>
<keyword evidence="3" id="KW-1185">Reference proteome</keyword>
<dbReference type="InterPro" id="IPR013078">
    <property type="entry name" value="His_Pase_superF_clade-1"/>
</dbReference>
<evidence type="ECO:0008006" key="4">
    <source>
        <dbReference type="Google" id="ProtNLM"/>
    </source>
</evidence>
<dbReference type="CDD" id="cd07067">
    <property type="entry name" value="HP_PGM_like"/>
    <property type="match status" value="1"/>
</dbReference>
<dbReference type="Pfam" id="PF00300">
    <property type="entry name" value="His_Phos_1"/>
    <property type="match status" value="1"/>
</dbReference>
<feature type="region of interest" description="Disordered" evidence="1">
    <location>
        <begin position="201"/>
        <end position="253"/>
    </location>
</feature>
<dbReference type="AlphaFoldDB" id="A0A6A6BA70"/>
<dbReference type="InterPro" id="IPR050275">
    <property type="entry name" value="PGM_Phosphatase"/>
</dbReference>
<evidence type="ECO:0000313" key="2">
    <source>
        <dbReference type="EMBL" id="KAF2139401.1"/>
    </source>
</evidence>
<dbReference type="PANTHER" id="PTHR48100">
    <property type="entry name" value="BROAD-SPECIFICITY PHOSPHATASE YOR283W-RELATED"/>
    <property type="match status" value="1"/>
</dbReference>
<dbReference type="RefSeq" id="XP_033395114.1">
    <property type="nucleotide sequence ID" value="XM_033545788.1"/>
</dbReference>
<reference evidence="2" key="1">
    <citation type="journal article" date="2020" name="Stud. Mycol.">
        <title>101 Dothideomycetes genomes: a test case for predicting lifestyles and emergence of pathogens.</title>
        <authorList>
            <person name="Haridas S."/>
            <person name="Albert R."/>
            <person name="Binder M."/>
            <person name="Bloem J."/>
            <person name="Labutti K."/>
            <person name="Salamov A."/>
            <person name="Andreopoulos B."/>
            <person name="Baker S."/>
            <person name="Barry K."/>
            <person name="Bills G."/>
            <person name="Bluhm B."/>
            <person name="Cannon C."/>
            <person name="Castanera R."/>
            <person name="Culley D."/>
            <person name="Daum C."/>
            <person name="Ezra D."/>
            <person name="Gonzalez J."/>
            <person name="Henrissat B."/>
            <person name="Kuo A."/>
            <person name="Liang C."/>
            <person name="Lipzen A."/>
            <person name="Lutzoni F."/>
            <person name="Magnuson J."/>
            <person name="Mondo S."/>
            <person name="Nolan M."/>
            <person name="Ohm R."/>
            <person name="Pangilinan J."/>
            <person name="Park H.-J."/>
            <person name="Ramirez L."/>
            <person name="Alfaro M."/>
            <person name="Sun H."/>
            <person name="Tritt A."/>
            <person name="Yoshinaga Y."/>
            <person name="Zwiers L.-H."/>
            <person name="Turgeon B."/>
            <person name="Goodwin S."/>
            <person name="Spatafora J."/>
            <person name="Crous P."/>
            <person name="Grigoriev I."/>
        </authorList>
    </citation>
    <scope>NUCLEOTIDE SEQUENCE</scope>
    <source>
        <strain evidence="2">CBS 121167</strain>
    </source>
</reference>
<organism evidence="2 3">
    <name type="scientific">Aplosporella prunicola CBS 121167</name>
    <dbReference type="NCBI Taxonomy" id="1176127"/>
    <lineage>
        <taxon>Eukaryota</taxon>
        <taxon>Fungi</taxon>
        <taxon>Dikarya</taxon>
        <taxon>Ascomycota</taxon>
        <taxon>Pezizomycotina</taxon>
        <taxon>Dothideomycetes</taxon>
        <taxon>Dothideomycetes incertae sedis</taxon>
        <taxon>Botryosphaeriales</taxon>
        <taxon>Aplosporellaceae</taxon>
        <taxon>Aplosporella</taxon>
    </lineage>
</organism>
<accession>A0A6A6BA70</accession>
<dbReference type="GO" id="GO:0005737">
    <property type="term" value="C:cytoplasm"/>
    <property type="evidence" value="ECO:0007669"/>
    <property type="project" value="TreeGrafter"/>
</dbReference>
<evidence type="ECO:0000256" key="1">
    <source>
        <dbReference type="SAM" id="MobiDB-lite"/>
    </source>
</evidence>
<sequence>MAPTIHLVRHAQGFHNLTPDNYSMHDPLLTPLGREQCLALQRAFPVPLSTLAAVVASPIKRTIYTALLTFAPTIAAKNLRVVALPELQETSAMPCDTGSPRAELEREFAGQPVDLGLVGEGWDSKTGKWADEAGAIGARAAEARRWLAELVKEMQGEGHVAVVTHGSFLHYLTRDWEGFDGLAGTGWRNTEVRSFGLREEEGGEVGLVETEESRARRSEIGGPSSGGEQATGPAVEEEKANKVLGAEEVSVRA</sequence>
<gene>
    <name evidence="2" type="ORF">K452DRAFT_352640</name>
</gene>
<protein>
    <recommendedName>
        <fullName evidence="4">Phosphoglycerate mutase-like protein</fullName>
    </recommendedName>
</protein>
<dbReference type="Gene3D" id="3.40.50.1240">
    <property type="entry name" value="Phosphoglycerate mutase-like"/>
    <property type="match status" value="1"/>
</dbReference>
<dbReference type="OrthoDB" id="496981at2759"/>
<evidence type="ECO:0000313" key="3">
    <source>
        <dbReference type="Proteomes" id="UP000799438"/>
    </source>
</evidence>
<dbReference type="PANTHER" id="PTHR48100:SF54">
    <property type="entry name" value="PHOSPHATASE SPAC5H10.03-RELATED"/>
    <property type="match status" value="1"/>
</dbReference>
<dbReference type="EMBL" id="ML995493">
    <property type="protein sequence ID" value="KAF2139401.1"/>
    <property type="molecule type" value="Genomic_DNA"/>
</dbReference>
<dbReference type="InterPro" id="IPR029033">
    <property type="entry name" value="His_PPase_superfam"/>
</dbReference>
<dbReference type="Proteomes" id="UP000799438">
    <property type="component" value="Unassembled WGS sequence"/>
</dbReference>
<dbReference type="GeneID" id="54303294"/>